<evidence type="ECO:0000259" key="1">
    <source>
        <dbReference type="Pfam" id="PF07398"/>
    </source>
</evidence>
<name>A0ABV3Y5D6_9ACTN</name>
<accession>A0ABV3Y5D6</accession>
<dbReference type="Pfam" id="PF07398">
    <property type="entry name" value="MDMPI_C"/>
    <property type="match status" value="1"/>
</dbReference>
<dbReference type="PANTHER" id="PTHR40758:SF1">
    <property type="entry name" value="CONSERVED PROTEIN"/>
    <property type="match status" value="1"/>
</dbReference>
<evidence type="ECO:0000313" key="3">
    <source>
        <dbReference type="EMBL" id="MEX6430374.1"/>
    </source>
</evidence>
<sequence length="247" mass="27642">MMNADNLRKIDEIMVKIEDRSRRLNASDPIATCPDWSVTDLTEHLAMVTSRMRIRIETNSDPDPTTIASSAPLGMDSSSWLARSYLELRNTLLAHDLDDPAWNWTGKNETVGWYVRRLTHELAIHLVDFETASPSPAPPSSLGIDTPLAADGIDELLTVFLPTRAKPKDPTFGRHVLVLDPSDSVRTPWTLELSGDTIALVESSSRVDARVEGTSLELYLFGWNRPTENLNISGSMELIRFFQDLPR</sequence>
<dbReference type="InterPro" id="IPR024344">
    <property type="entry name" value="MDMPI_metal-binding"/>
</dbReference>
<gene>
    <name evidence="3" type="ORF">AB6A68_11100</name>
</gene>
<dbReference type="PANTHER" id="PTHR40758">
    <property type="entry name" value="CONSERVED PROTEIN"/>
    <property type="match status" value="1"/>
</dbReference>
<dbReference type="GO" id="GO:0016853">
    <property type="term" value="F:isomerase activity"/>
    <property type="evidence" value="ECO:0007669"/>
    <property type="project" value="UniProtKB-KW"/>
</dbReference>
<feature type="domain" description="MDMPI C-terminal" evidence="1">
    <location>
        <begin position="148"/>
        <end position="227"/>
    </location>
</feature>
<reference evidence="3 4" key="1">
    <citation type="submission" date="2024-07" db="EMBL/GenBank/DDBJ databases">
        <title>Draft Genome Sequence of Ferrimicrobium acidiphilum Strain YE2023, Isolated from a Pulp of Bioleach Reactor.</title>
        <authorList>
            <person name="Elkina Y.A."/>
            <person name="Bulaeva A.G."/>
            <person name="Beletsky A.V."/>
            <person name="Mardanov A.V."/>
        </authorList>
    </citation>
    <scope>NUCLEOTIDE SEQUENCE [LARGE SCALE GENOMIC DNA]</scope>
    <source>
        <strain evidence="3 4">YE2023</strain>
    </source>
</reference>
<dbReference type="InterPro" id="IPR010872">
    <property type="entry name" value="MDMPI_C-term_domain"/>
</dbReference>
<dbReference type="EMBL" id="JBFSHR010000049">
    <property type="protein sequence ID" value="MEX6430374.1"/>
    <property type="molecule type" value="Genomic_DNA"/>
</dbReference>
<dbReference type="SUPFAM" id="SSF109854">
    <property type="entry name" value="DinB/YfiT-like putative metalloenzymes"/>
    <property type="match status" value="1"/>
</dbReference>
<dbReference type="Proteomes" id="UP001560267">
    <property type="component" value="Unassembled WGS sequence"/>
</dbReference>
<evidence type="ECO:0000259" key="2">
    <source>
        <dbReference type="Pfam" id="PF11716"/>
    </source>
</evidence>
<keyword evidence="3" id="KW-0413">Isomerase</keyword>
<dbReference type="Pfam" id="PF11716">
    <property type="entry name" value="MDMPI_N"/>
    <property type="match status" value="1"/>
</dbReference>
<feature type="domain" description="Mycothiol-dependent maleylpyruvate isomerase metal-binding" evidence="2">
    <location>
        <begin position="29"/>
        <end position="128"/>
    </location>
</feature>
<dbReference type="InterPro" id="IPR034660">
    <property type="entry name" value="DinB/YfiT-like"/>
</dbReference>
<comment type="caution">
    <text evidence="3">The sequence shown here is derived from an EMBL/GenBank/DDBJ whole genome shotgun (WGS) entry which is preliminary data.</text>
</comment>
<dbReference type="InterPro" id="IPR017517">
    <property type="entry name" value="Maleyloyr_isom"/>
</dbReference>
<keyword evidence="4" id="KW-1185">Reference proteome</keyword>
<proteinExistence type="predicted"/>
<evidence type="ECO:0000313" key="4">
    <source>
        <dbReference type="Proteomes" id="UP001560267"/>
    </source>
</evidence>
<protein>
    <submittedName>
        <fullName evidence="3">Maleylpyruvate isomerase family mycothiol-dependent enzyme</fullName>
    </submittedName>
</protein>
<dbReference type="NCBIfam" id="TIGR03083">
    <property type="entry name" value="maleylpyruvate isomerase family mycothiol-dependent enzyme"/>
    <property type="match status" value="1"/>
</dbReference>
<organism evidence="3 4">
    <name type="scientific">Ferrimicrobium acidiphilum</name>
    <dbReference type="NCBI Taxonomy" id="121039"/>
    <lineage>
        <taxon>Bacteria</taxon>
        <taxon>Bacillati</taxon>
        <taxon>Actinomycetota</taxon>
        <taxon>Acidimicrobiia</taxon>
        <taxon>Acidimicrobiales</taxon>
        <taxon>Acidimicrobiaceae</taxon>
        <taxon>Ferrimicrobium</taxon>
    </lineage>
</organism>